<comment type="caution">
    <text evidence="1">The sequence shown here is derived from an EMBL/GenBank/DDBJ whole genome shotgun (WGS) entry which is preliminary data.</text>
</comment>
<dbReference type="EMBL" id="PVNL01000093">
    <property type="protein sequence ID" value="PRQ05516.1"/>
    <property type="molecule type" value="Genomic_DNA"/>
</dbReference>
<evidence type="ECO:0000313" key="1">
    <source>
        <dbReference type="EMBL" id="PRQ05516.1"/>
    </source>
</evidence>
<sequence>MSHAIRQRSEAAPLVLLAWLTALTTGCAGEDALDPCSYQVCSIDDPACIERVAEAVACKLDAAEVVVPKVRMLTAAEVVAEIEAGLETPTPEQVRDITDYFLGEALLGLMPADYEYTPPQAHIADWAIAYYSVTNKEIVVITDNLDGDPEQAYLVMVHEMIHVYQDEGRNLEALLDAHATTYDRFLGLRAAIEGEASFYDSLAEIELAGLASSEIDWAGYYARWQGNVLELAAATEQPSLDAVALFPYSFGSAFMFAADQDAGRGGVEAVFGQPPDSVRQVQAGHDRWPDQARNRDDLLDTHAAPKLPDRYEFLGGGHESAWLLNTMLQRTTGAAALWSAVVADVSADYLSVFRDADTQALVAVWRIQTDAAPNLTNVLLGPSSWWVAAQSGEPASHVVTQVDGDVVLVAISDAGDANLVIAEIEAWQSPGELAAGAPDSVDVRLRRRGGRDILELVP</sequence>
<protein>
    <submittedName>
        <fullName evidence="1">Uncharacterized protein</fullName>
    </submittedName>
</protein>
<organism evidence="1 2">
    <name type="scientific">Enhygromyxa salina</name>
    <dbReference type="NCBI Taxonomy" id="215803"/>
    <lineage>
        <taxon>Bacteria</taxon>
        <taxon>Pseudomonadati</taxon>
        <taxon>Myxococcota</taxon>
        <taxon>Polyangia</taxon>
        <taxon>Nannocystales</taxon>
        <taxon>Nannocystaceae</taxon>
        <taxon>Enhygromyxa</taxon>
    </lineage>
</organism>
<accession>A0A2S9YKH6</accession>
<name>A0A2S9YKH6_9BACT</name>
<dbReference type="PROSITE" id="PS51257">
    <property type="entry name" value="PROKAR_LIPOPROTEIN"/>
    <property type="match status" value="1"/>
</dbReference>
<gene>
    <name evidence="1" type="ORF">ENSA7_45620</name>
</gene>
<evidence type="ECO:0000313" key="2">
    <source>
        <dbReference type="Proteomes" id="UP000238823"/>
    </source>
</evidence>
<dbReference type="AlphaFoldDB" id="A0A2S9YKH6"/>
<dbReference type="RefSeq" id="WP_106091493.1">
    <property type="nucleotide sequence ID" value="NZ_PVNL01000093.1"/>
</dbReference>
<dbReference type="Proteomes" id="UP000238823">
    <property type="component" value="Unassembled WGS sequence"/>
</dbReference>
<reference evidence="1 2" key="1">
    <citation type="submission" date="2018-03" db="EMBL/GenBank/DDBJ databases">
        <title>Draft Genome Sequences of the Obligatory Marine Myxobacteria Enhygromyxa salina SWB007.</title>
        <authorList>
            <person name="Poehlein A."/>
            <person name="Moghaddam J.A."/>
            <person name="Harms H."/>
            <person name="Alanjari M."/>
            <person name="Koenig G.M."/>
            <person name="Daniel R."/>
            <person name="Schaeberle T.F."/>
        </authorList>
    </citation>
    <scope>NUCLEOTIDE SEQUENCE [LARGE SCALE GENOMIC DNA]</scope>
    <source>
        <strain evidence="1 2">SWB007</strain>
    </source>
</reference>
<proteinExistence type="predicted"/>